<evidence type="ECO:0000256" key="10">
    <source>
        <dbReference type="ARBA" id="ARBA00029289"/>
    </source>
</evidence>
<dbReference type="InterPro" id="IPR038765">
    <property type="entry name" value="Papain-like_cys_pep_sf"/>
</dbReference>
<comment type="catalytic activity">
    <reaction evidence="10">
        <text>[protein]-C-terminal L-amino acid-glycyl-phosphatidylserine + H2O = [protein]-C-terminal L-amino acid-glycine + a 1,2-diacyl-sn-glycero-3-phospho-L-serine</text>
        <dbReference type="Rhea" id="RHEA:67576"/>
        <dbReference type="Rhea" id="RHEA-COMP:17324"/>
        <dbReference type="Rhea" id="RHEA-COMP:17326"/>
        <dbReference type="ChEBI" id="CHEBI:15377"/>
        <dbReference type="ChEBI" id="CHEBI:57262"/>
        <dbReference type="ChEBI" id="CHEBI:172940"/>
        <dbReference type="ChEBI" id="CHEBI:172942"/>
    </reaction>
    <physiologicalReaction direction="left-to-right" evidence="10">
        <dbReference type="Rhea" id="RHEA:67577"/>
    </physiologicalReaction>
</comment>
<feature type="region of interest" description="Disordered" evidence="13">
    <location>
        <begin position="177"/>
        <end position="198"/>
    </location>
</feature>
<keyword evidence="6 12" id="KW-0378">Hydrolase</keyword>
<dbReference type="Proteomes" id="UP000324632">
    <property type="component" value="Chromosome 21"/>
</dbReference>
<evidence type="ECO:0000256" key="12">
    <source>
        <dbReference type="RuleBase" id="RU363115"/>
    </source>
</evidence>
<gene>
    <name evidence="15" type="ORF">E1301_Tti016250</name>
</gene>
<dbReference type="AlphaFoldDB" id="A0A5A9NAJ6"/>
<dbReference type="GO" id="GO:0035973">
    <property type="term" value="P:aggrephagy"/>
    <property type="evidence" value="ECO:0007669"/>
    <property type="project" value="TreeGrafter"/>
</dbReference>
<dbReference type="Pfam" id="PF03416">
    <property type="entry name" value="Peptidase_C54"/>
    <property type="match status" value="1"/>
</dbReference>
<keyword evidence="4 12" id="KW-0963">Cytoplasm</keyword>
<feature type="domain" description="Peptidase C54 catalytic" evidence="14">
    <location>
        <begin position="98"/>
        <end position="408"/>
    </location>
</feature>
<dbReference type="EMBL" id="SOYY01000021">
    <property type="protein sequence ID" value="KAA0706255.1"/>
    <property type="molecule type" value="Genomic_DNA"/>
</dbReference>
<sequence length="468" mass="52798">MDLSEDECNGDVDPIVDLSSFELVNLSTPGLLDLGDAVGGHVQESKEKTRLKTKLVIAWNNVKYGGWSLKTKPRLSKSSPLYLLGQSYQLSYSGERESSRQAFSSLLWMTYRKGFAALGGSALTSDAGWGCMLRSAQMLLAQGLMLHVMPAGWTWPATHRWTKDDLEIVDPRMLDDSLRESNRDSGKPRRRSLDVMLDSESREERDHRRLVTWFGDLPSAPFGLHRLVELGRASGKRAGDWYGPSITAHMLQKAVKAFDVLNLAVYVAQDCTVYVGDVMDLCVSSRVDPSVGCRWKSLFLLVPVRLGGDVLNLAYVQCVKRLLMLRCCIGIIGGKPKHSLYFVGFQNDQLIYLDPHYCQTTVDIKQDNFPLESFHCKTVRKMPFNRMDPSCTLGFYARSREDFHRLCSEVSMALTSSSSEEKYPIFTFMDGHAEVERENTSDSINHVKTNDKMSRKQKKSSTEEFVLL</sequence>
<evidence type="ECO:0000256" key="7">
    <source>
        <dbReference type="ARBA" id="ARBA00022807"/>
    </source>
</evidence>
<dbReference type="GO" id="GO:0015031">
    <property type="term" value="P:protein transport"/>
    <property type="evidence" value="ECO:0007669"/>
    <property type="project" value="UniProtKB-KW"/>
</dbReference>
<keyword evidence="16" id="KW-1185">Reference proteome</keyword>
<dbReference type="GO" id="GO:0004197">
    <property type="term" value="F:cysteine-type endopeptidase activity"/>
    <property type="evidence" value="ECO:0007669"/>
    <property type="project" value="TreeGrafter"/>
</dbReference>
<reference evidence="15" key="1">
    <citation type="journal article" date="2019" name="Mol. Ecol. Resour.">
        <title>Chromosome-level genome assembly of Triplophysa tibetana, a fish adapted to the harsh high-altitude environment of the Tibetan Plateau.</title>
        <authorList>
            <person name="Yang X."/>
            <person name="Liu H."/>
            <person name="Ma Z."/>
            <person name="Zou Y."/>
            <person name="Zou M."/>
            <person name="Mao Y."/>
            <person name="Li X."/>
            <person name="Wang H."/>
            <person name="Chen T."/>
            <person name="Wang W."/>
            <person name="Yang R."/>
        </authorList>
    </citation>
    <scope>NUCLEOTIDE SEQUENCE [LARGE SCALE GENOMIC DNA]</scope>
    <source>
        <strain evidence="15">TTIB1903HZAU</strain>
        <tissue evidence="15">Muscle</tissue>
    </source>
</reference>
<dbReference type="GO" id="GO:0000423">
    <property type="term" value="P:mitophagy"/>
    <property type="evidence" value="ECO:0007669"/>
    <property type="project" value="TreeGrafter"/>
</dbReference>
<protein>
    <recommendedName>
        <fullName evidence="12">Cysteine protease</fullName>
        <ecNumber evidence="12">3.4.22.-</ecNumber>
    </recommendedName>
</protein>
<evidence type="ECO:0000313" key="15">
    <source>
        <dbReference type="EMBL" id="KAA0706255.1"/>
    </source>
</evidence>
<accession>A0A5A9NAJ6</accession>
<keyword evidence="5 12" id="KW-0645">Protease</keyword>
<comment type="similarity">
    <text evidence="2 12">Belongs to the peptidase C54 family.</text>
</comment>
<dbReference type="SUPFAM" id="SSF54001">
    <property type="entry name" value="Cysteine proteinases"/>
    <property type="match status" value="1"/>
</dbReference>
<evidence type="ECO:0000256" key="2">
    <source>
        <dbReference type="ARBA" id="ARBA00010958"/>
    </source>
</evidence>
<comment type="function">
    <text evidence="12">Cysteine protease that plays a key role in autophagy by mediating both proteolytic activation and delipidation of ATG8 family proteins.</text>
</comment>
<evidence type="ECO:0000256" key="4">
    <source>
        <dbReference type="ARBA" id="ARBA00022490"/>
    </source>
</evidence>
<name>A0A5A9NAJ6_9TELE</name>
<dbReference type="PANTHER" id="PTHR22624:SF36">
    <property type="entry name" value="CYSTEINE PROTEASE ATG4D"/>
    <property type="match status" value="1"/>
</dbReference>
<comment type="subcellular location">
    <subcellularLocation>
        <location evidence="1 12">Cytoplasm</location>
    </subcellularLocation>
</comment>
<keyword evidence="3" id="KW-0813">Transport</keyword>
<organism evidence="15 16">
    <name type="scientific">Triplophysa tibetana</name>
    <dbReference type="NCBI Taxonomy" id="1572043"/>
    <lineage>
        <taxon>Eukaryota</taxon>
        <taxon>Metazoa</taxon>
        <taxon>Chordata</taxon>
        <taxon>Craniata</taxon>
        <taxon>Vertebrata</taxon>
        <taxon>Euteleostomi</taxon>
        <taxon>Actinopterygii</taxon>
        <taxon>Neopterygii</taxon>
        <taxon>Teleostei</taxon>
        <taxon>Ostariophysi</taxon>
        <taxon>Cypriniformes</taxon>
        <taxon>Nemacheilidae</taxon>
        <taxon>Triplophysa</taxon>
    </lineage>
</organism>
<evidence type="ECO:0000256" key="8">
    <source>
        <dbReference type="ARBA" id="ARBA00022927"/>
    </source>
</evidence>
<keyword evidence="9 12" id="KW-0072">Autophagy</keyword>
<dbReference type="GO" id="GO:0005737">
    <property type="term" value="C:cytoplasm"/>
    <property type="evidence" value="ECO:0007669"/>
    <property type="project" value="UniProtKB-SubCell"/>
</dbReference>
<dbReference type="InterPro" id="IPR046792">
    <property type="entry name" value="Peptidase_C54_cat"/>
</dbReference>
<evidence type="ECO:0000256" key="5">
    <source>
        <dbReference type="ARBA" id="ARBA00022670"/>
    </source>
</evidence>
<comment type="catalytic activity">
    <reaction evidence="11">
        <text>[protein]-C-terminal L-amino acid-glycyl-phosphatidylethanolamide + H2O = [protein]-C-terminal L-amino acid-glycine + a 1,2-diacyl-sn-glycero-3-phosphoethanolamine</text>
        <dbReference type="Rhea" id="RHEA:67548"/>
        <dbReference type="Rhea" id="RHEA-COMP:17323"/>
        <dbReference type="Rhea" id="RHEA-COMP:17324"/>
        <dbReference type="ChEBI" id="CHEBI:15377"/>
        <dbReference type="ChEBI" id="CHEBI:64612"/>
        <dbReference type="ChEBI" id="CHEBI:172940"/>
        <dbReference type="ChEBI" id="CHEBI:172941"/>
    </reaction>
    <physiologicalReaction direction="left-to-right" evidence="11">
        <dbReference type="Rhea" id="RHEA:67549"/>
    </physiologicalReaction>
</comment>
<evidence type="ECO:0000256" key="1">
    <source>
        <dbReference type="ARBA" id="ARBA00004496"/>
    </source>
</evidence>
<evidence type="ECO:0000256" key="11">
    <source>
        <dbReference type="ARBA" id="ARBA00029362"/>
    </source>
</evidence>
<proteinExistence type="inferred from homology"/>
<evidence type="ECO:0000259" key="14">
    <source>
        <dbReference type="Pfam" id="PF03416"/>
    </source>
</evidence>
<dbReference type="GO" id="GO:0019786">
    <property type="term" value="F:protein-phosphatidylethanolamide deconjugating activity"/>
    <property type="evidence" value="ECO:0007669"/>
    <property type="project" value="InterPro"/>
</dbReference>
<evidence type="ECO:0000256" key="6">
    <source>
        <dbReference type="ARBA" id="ARBA00022801"/>
    </source>
</evidence>
<keyword evidence="8 12" id="KW-0653">Protein transport</keyword>
<dbReference type="PANTHER" id="PTHR22624">
    <property type="entry name" value="CYSTEINE PROTEASE ATG4"/>
    <property type="match status" value="1"/>
</dbReference>
<evidence type="ECO:0000256" key="3">
    <source>
        <dbReference type="ARBA" id="ARBA00022448"/>
    </source>
</evidence>
<dbReference type="GO" id="GO:0000045">
    <property type="term" value="P:autophagosome assembly"/>
    <property type="evidence" value="ECO:0007669"/>
    <property type="project" value="TreeGrafter"/>
</dbReference>
<dbReference type="GO" id="GO:0034727">
    <property type="term" value="P:piecemeal microautophagy of the nucleus"/>
    <property type="evidence" value="ECO:0007669"/>
    <property type="project" value="TreeGrafter"/>
</dbReference>
<dbReference type="EC" id="3.4.22.-" evidence="12"/>
<keyword evidence="7" id="KW-0788">Thiol protease</keyword>
<dbReference type="GO" id="GO:0016485">
    <property type="term" value="P:protein processing"/>
    <property type="evidence" value="ECO:0007669"/>
    <property type="project" value="TreeGrafter"/>
</dbReference>
<evidence type="ECO:0000256" key="9">
    <source>
        <dbReference type="ARBA" id="ARBA00023006"/>
    </source>
</evidence>
<evidence type="ECO:0000313" key="16">
    <source>
        <dbReference type="Proteomes" id="UP000324632"/>
    </source>
</evidence>
<dbReference type="InterPro" id="IPR005078">
    <property type="entry name" value="Peptidase_C54"/>
</dbReference>
<comment type="caution">
    <text evidence="15">The sequence shown here is derived from an EMBL/GenBank/DDBJ whole genome shotgun (WGS) entry which is preliminary data.</text>
</comment>
<evidence type="ECO:0000256" key="13">
    <source>
        <dbReference type="SAM" id="MobiDB-lite"/>
    </source>
</evidence>